<sequence length="303" mass="34215">LEFFEPNMTSFVQPCDAGIIRCFKALYCCNFCSRAIDLDAAGEHEIYKINLLEGMTMVKKAWDLVSAETIKHCWNHSKIQPDDSEPSSYPAHIDPIAWDFIRQYATGTMSLPTAESSLQAHLNDRYVNSDWQPVLKVVMESEDDDAALDAPTQKPTQLVSAELEVMESVHHLRERNCIHGKPLSVDEIIEPPEERDLPESILDGGVKVIADEVRREMAIANGEIIDVDEDDEDDEDDASVTAALPRGELIQLCRQLEAGCMHYGGDPQFSVNLSHDLIKYRALLQREEFLTAKQTTLDMFFKQ</sequence>
<organism evidence="2 3">
    <name type="scientific">Scleroderma citrinum Foug A</name>
    <dbReference type="NCBI Taxonomy" id="1036808"/>
    <lineage>
        <taxon>Eukaryota</taxon>
        <taxon>Fungi</taxon>
        <taxon>Dikarya</taxon>
        <taxon>Basidiomycota</taxon>
        <taxon>Agaricomycotina</taxon>
        <taxon>Agaricomycetes</taxon>
        <taxon>Agaricomycetidae</taxon>
        <taxon>Boletales</taxon>
        <taxon>Sclerodermatineae</taxon>
        <taxon>Sclerodermataceae</taxon>
        <taxon>Scleroderma</taxon>
    </lineage>
</organism>
<dbReference type="HOGENOM" id="CLU_088458_1_0_1"/>
<evidence type="ECO:0000259" key="1">
    <source>
        <dbReference type="Pfam" id="PF03184"/>
    </source>
</evidence>
<feature type="domain" description="DDE-1" evidence="1">
    <location>
        <begin position="6"/>
        <end position="74"/>
    </location>
</feature>
<proteinExistence type="predicted"/>
<reference evidence="3" key="2">
    <citation type="submission" date="2015-01" db="EMBL/GenBank/DDBJ databases">
        <title>Evolutionary Origins and Diversification of the Mycorrhizal Mutualists.</title>
        <authorList>
            <consortium name="DOE Joint Genome Institute"/>
            <consortium name="Mycorrhizal Genomics Consortium"/>
            <person name="Kohler A."/>
            <person name="Kuo A."/>
            <person name="Nagy L.G."/>
            <person name="Floudas D."/>
            <person name="Copeland A."/>
            <person name="Barry K.W."/>
            <person name="Cichocki N."/>
            <person name="Veneault-Fourrey C."/>
            <person name="LaButti K."/>
            <person name="Lindquist E.A."/>
            <person name="Lipzen A."/>
            <person name="Lundell T."/>
            <person name="Morin E."/>
            <person name="Murat C."/>
            <person name="Riley R."/>
            <person name="Ohm R."/>
            <person name="Sun H."/>
            <person name="Tunlid A."/>
            <person name="Henrissat B."/>
            <person name="Grigoriev I.V."/>
            <person name="Hibbett D.S."/>
            <person name="Martin F."/>
        </authorList>
    </citation>
    <scope>NUCLEOTIDE SEQUENCE [LARGE SCALE GENOMIC DNA]</scope>
    <source>
        <strain evidence="3">Foug A</strain>
    </source>
</reference>
<dbReference type="STRING" id="1036808.A0A0C2YN28"/>
<dbReference type="InterPro" id="IPR004875">
    <property type="entry name" value="DDE_SF_endonuclease_dom"/>
</dbReference>
<accession>A0A0C2YN28</accession>
<dbReference type="GO" id="GO:0003676">
    <property type="term" value="F:nucleic acid binding"/>
    <property type="evidence" value="ECO:0007669"/>
    <property type="project" value="InterPro"/>
</dbReference>
<dbReference type="AlphaFoldDB" id="A0A0C2YN28"/>
<gene>
    <name evidence="2" type="ORF">SCLCIDRAFT_143987</name>
</gene>
<feature type="non-terminal residue" evidence="2">
    <location>
        <position position="1"/>
    </location>
</feature>
<evidence type="ECO:0000313" key="3">
    <source>
        <dbReference type="Proteomes" id="UP000053989"/>
    </source>
</evidence>
<reference evidence="2 3" key="1">
    <citation type="submission" date="2014-04" db="EMBL/GenBank/DDBJ databases">
        <authorList>
            <consortium name="DOE Joint Genome Institute"/>
            <person name="Kuo A."/>
            <person name="Kohler A."/>
            <person name="Nagy L.G."/>
            <person name="Floudas D."/>
            <person name="Copeland A."/>
            <person name="Barry K.W."/>
            <person name="Cichocki N."/>
            <person name="Veneault-Fourrey C."/>
            <person name="LaButti K."/>
            <person name="Lindquist E.A."/>
            <person name="Lipzen A."/>
            <person name="Lundell T."/>
            <person name="Morin E."/>
            <person name="Murat C."/>
            <person name="Sun H."/>
            <person name="Tunlid A."/>
            <person name="Henrissat B."/>
            <person name="Grigoriev I.V."/>
            <person name="Hibbett D.S."/>
            <person name="Martin F."/>
            <person name="Nordberg H.P."/>
            <person name="Cantor M.N."/>
            <person name="Hua S.X."/>
        </authorList>
    </citation>
    <scope>NUCLEOTIDE SEQUENCE [LARGE SCALE GENOMIC DNA]</scope>
    <source>
        <strain evidence="2 3">Foug A</strain>
    </source>
</reference>
<name>A0A0C2YN28_9AGAM</name>
<keyword evidence="3" id="KW-1185">Reference proteome</keyword>
<dbReference type="Proteomes" id="UP000053989">
    <property type="component" value="Unassembled WGS sequence"/>
</dbReference>
<protein>
    <recommendedName>
        <fullName evidence="1">DDE-1 domain-containing protein</fullName>
    </recommendedName>
</protein>
<dbReference type="Pfam" id="PF03184">
    <property type="entry name" value="DDE_1"/>
    <property type="match status" value="1"/>
</dbReference>
<evidence type="ECO:0000313" key="2">
    <source>
        <dbReference type="EMBL" id="KIM51118.1"/>
    </source>
</evidence>
<dbReference type="InParanoid" id="A0A0C2YN28"/>
<dbReference type="OrthoDB" id="3048787at2759"/>
<dbReference type="EMBL" id="KN822284">
    <property type="protein sequence ID" value="KIM51118.1"/>
    <property type="molecule type" value="Genomic_DNA"/>
</dbReference>